<dbReference type="EMBL" id="JACETU010000005">
    <property type="protein sequence ID" value="KAF7428406.1"/>
    <property type="molecule type" value="Genomic_DNA"/>
</dbReference>
<dbReference type="VEuPathDB" id="FungiDB:PC9H_007630"/>
<organism evidence="3 4">
    <name type="scientific">Pleurotus ostreatus</name>
    <name type="common">Oyster mushroom</name>
    <name type="synonym">White-rot fungus</name>
    <dbReference type="NCBI Taxonomy" id="5322"/>
    <lineage>
        <taxon>Eukaryota</taxon>
        <taxon>Fungi</taxon>
        <taxon>Dikarya</taxon>
        <taxon>Basidiomycota</taxon>
        <taxon>Agaricomycotina</taxon>
        <taxon>Agaricomycetes</taxon>
        <taxon>Agaricomycetidae</taxon>
        <taxon>Agaricales</taxon>
        <taxon>Pleurotineae</taxon>
        <taxon>Pleurotaceae</taxon>
        <taxon>Pleurotus</taxon>
    </lineage>
</organism>
<sequence length="496" mass="55775">MTRPSTRAAGRRTATAPRTSPCFTERSPTKTSATPLISSPSSLVQVLDFSPPEGGWGTPVTVRIKVKHNALPALCTRLVIGHQAVNTAVQEFSAAGLAGWQLDAAIPRQASDVKVPMIVQVLDMNSKVIESLTFAEFTYRVSGKSSPFDISDQAKRFTLFSGPTKSVSCSESPALKIKRCSSHPLPSSTARHVSSSATSVRRSQFHRRRKAPYCASGDSDDDSTPVLRLITPLETMCSDWSDEELSQGRRLVKFYKLQQGRDLLVSCDPLMQEDYHESDTVISCIYRRESQEFFATSVDIIYLLEKLTNDEFPVEEKNRIRRNLEGLRPVTVSKHKHGFERFFQSIMKFPEPRPRNIEKDLKVFSWHLLGQALAKILSKYTIVGPSPKTRVPKVEEPVLVPNQDWETYFLSDEEKPLMTHIRPSHALKRESLLAPYFVDMSEDSPLPVSVSLHDTEYDYCSPEEAVDANLAKAARSVMPKEESFEDLSLPYPYDSW</sequence>
<dbReference type="Proteomes" id="UP000623687">
    <property type="component" value="Unassembled WGS sequence"/>
</dbReference>
<gene>
    <name evidence="3" type="ORF">PC9H_007630</name>
</gene>
<evidence type="ECO:0000313" key="3">
    <source>
        <dbReference type="EMBL" id="KAF7428406.1"/>
    </source>
</evidence>
<evidence type="ECO:0000256" key="1">
    <source>
        <dbReference type="SAM" id="MobiDB-lite"/>
    </source>
</evidence>
<dbReference type="OrthoDB" id="1751210at2759"/>
<feature type="compositionally biased region" description="Low complexity" evidence="1">
    <location>
        <begin position="1"/>
        <end position="21"/>
    </location>
</feature>
<evidence type="ECO:0000313" key="4">
    <source>
        <dbReference type="Proteomes" id="UP000623687"/>
    </source>
</evidence>
<dbReference type="AlphaFoldDB" id="A0A8H6ZTX7"/>
<dbReference type="RefSeq" id="XP_036630778.1">
    <property type="nucleotide sequence ID" value="XM_036777158.1"/>
</dbReference>
<keyword evidence="4" id="KW-1185">Reference proteome</keyword>
<protein>
    <recommendedName>
        <fullName evidence="2">DUF7082 domain-containing protein</fullName>
    </recommendedName>
</protein>
<dbReference type="PANTHER" id="PTHR39463">
    <property type="entry name" value="MEDUSA"/>
    <property type="match status" value="1"/>
</dbReference>
<name>A0A8H6ZTX7_PLEOS</name>
<dbReference type="PANTHER" id="PTHR39463:SF1">
    <property type="entry name" value="MEDUSA"/>
    <property type="match status" value="1"/>
</dbReference>
<dbReference type="Pfam" id="PF23305">
    <property type="entry name" value="DUF7082"/>
    <property type="match status" value="1"/>
</dbReference>
<proteinExistence type="predicted"/>
<feature type="domain" description="DUF7082" evidence="2">
    <location>
        <begin position="226"/>
        <end position="377"/>
    </location>
</feature>
<dbReference type="InterPro" id="IPR055509">
    <property type="entry name" value="DUF7082"/>
</dbReference>
<feature type="compositionally biased region" description="Polar residues" evidence="1">
    <location>
        <begin position="184"/>
        <end position="202"/>
    </location>
</feature>
<comment type="caution">
    <text evidence="3">The sequence shown here is derived from an EMBL/GenBank/DDBJ whole genome shotgun (WGS) entry which is preliminary data.</text>
</comment>
<dbReference type="GO" id="GO:0005634">
    <property type="term" value="C:nucleus"/>
    <property type="evidence" value="ECO:0007669"/>
    <property type="project" value="TreeGrafter"/>
</dbReference>
<reference evidence="3" key="1">
    <citation type="submission" date="2019-07" db="EMBL/GenBank/DDBJ databases">
        <authorList>
            <person name="Palmer J.M."/>
        </authorList>
    </citation>
    <scope>NUCLEOTIDE SEQUENCE</scope>
    <source>
        <strain evidence="3">PC9</strain>
    </source>
</reference>
<dbReference type="GeneID" id="59377448"/>
<accession>A0A8H6ZTX7</accession>
<feature type="region of interest" description="Disordered" evidence="1">
    <location>
        <begin position="1"/>
        <end position="35"/>
    </location>
</feature>
<feature type="region of interest" description="Disordered" evidence="1">
    <location>
        <begin position="181"/>
        <end position="218"/>
    </location>
</feature>
<evidence type="ECO:0000259" key="2">
    <source>
        <dbReference type="Pfam" id="PF23305"/>
    </source>
</evidence>